<name>A0A6A4HDL8_9AGAR</name>
<feature type="signal peptide" evidence="1">
    <location>
        <begin position="1"/>
        <end position="20"/>
    </location>
</feature>
<dbReference type="PANTHER" id="PTHR35192">
    <property type="entry name" value="PROTEIN, PUTATIVE-RELATED"/>
    <property type="match status" value="1"/>
</dbReference>
<dbReference type="PANTHER" id="PTHR35192:SF2">
    <property type="entry name" value="APPLE DOMAIN-CONTAINING PROTEIN"/>
    <property type="match status" value="1"/>
</dbReference>
<evidence type="ECO:0000259" key="2">
    <source>
        <dbReference type="Pfam" id="PF21671"/>
    </source>
</evidence>
<keyword evidence="4" id="KW-1185">Reference proteome</keyword>
<dbReference type="OrthoDB" id="439917at2759"/>
<protein>
    <recommendedName>
        <fullName evidence="2">Protein CPL1-like domain-containing protein</fullName>
    </recommendedName>
</protein>
<dbReference type="Pfam" id="PF21671">
    <property type="entry name" value="CPL1-like"/>
    <property type="match status" value="1"/>
</dbReference>
<organism evidence="3 4">
    <name type="scientific">Gymnopus androsaceus JB14</name>
    <dbReference type="NCBI Taxonomy" id="1447944"/>
    <lineage>
        <taxon>Eukaryota</taxon>
        <taxon>Fungi</taxon>
        <taxon>Dikarya</taxon>
        <taxon>Basidiomycota</taxon>
        <taxon>Agaricomycotina</taxon>
        <taxon>Agaricomycetes</taxon>
        <taxon>Agaricomycetidae</taxon>
        <taxon>Agaricales</taxon>
        <taxon>Marasmiineae</taxon>
        <taxon>Omphalotaceae</taxon>
        <taxon>Gymnopus</taxon>
    </lineage>
</organism>
<proteinExistence type="predicted"/>
<feature type="chain" id="PRO_5025388992" description="Protein CPL1-like domain-containing protein" evidence="1">
    <location>
        <begin position="21"/>
        <end position="304"/>
    </location>
</feature>
<evidence type="ECO:0000313" key="3">
    <source>
        <dbReference type="EMBL" id="KAE9396459.1"/>
    </source>
</evidence>
<dbReference type="EMBL" id="ML769513">
    <property type="protein sequence ID" value="KAE9396459.1"/>
    <property type="molecule type" value="Genomic_DNA"/>
</dbReference>
<gene>
    <name evidence="3" type="ORF">BT96DRAFT_111382</name>
</gene>
<dbReference type="AlphaFoldDB" id="A0A6A4HDL8"/>
<evidence type="ECO:0000313" key="4">
    <source>
        <dbReference type="Proteomes" id="UP000799118"/>
    </source>
</evidence>
<evidence type="ECO:0000256" key="1">
    <source>
        <dbReference type="SAM" id="SignalP"/>
    </source>
</evidence>
<sequence length="304" mass="31808">MRSFTALALLSAASLASAEAIEVSSGVAAPLRSVHVSLERSSSTASSAAYQLVPSRMRCASVSAKSRASQLAVTASAKAVATSSDKSALNSSLLRRLKAVPTQQTCTFPSNSSPACSSRNVCDYSCGSGYTKETINGSPKCSSSSPSARSLPEKRDLVYWGKQTQSSCRTGWEACGIVGGGPRDWECIDTQNDLESCGGCPIDVMSSLTGANGLGVDCTTIPGVSDVSCIAGTCSVNKCMPGFKISRSGQHCELVEELEQEEENSTVHHSHSHHISHASHKSVHKTTFGNFVEAAVAYLPFSKA</sequence>
<feature type="domain" description="Protein CPL1-like" evidence="2">
    <location>
        <begin position="185"/>
        <end position="252"/>
    </location>
</feature>
<dbReference type="InterPro" id="IPR038955">
    <property type="entry name" value="PriA/CPL1_fungi"/>
</dbReference>
<dbReference type="Proteomes" id="UP000799118">
    <property type="component" value="Unassembled WGS sequence"/>
</dbReference>
<dbReference type="InterPro" id="IPR048661">
    <property type="entry name" value="CPL1-like"/>
</dbReference>
<keyword evidence="1" id="KW-0732">Signal</keyword>
<reference evidence="3" key="1">
    <citation type="journal article" date="2019" name="Environ. Microbiol.">
        <title>Fungal ecological strategies reflected in gene transcription - a case study of two litter decomposers.</title>
        <authorList>
            <person name="Barbi F."/>
            <person name="Kohler A."/>
            <person name="Barry K."/>
            <person name="Baskaran P."/>
            <person name="Daum C."/>
            <person name="Fauchery L."/>
            <person name="Ihrmark K."/>
            <person name="Kuo A."/>
            <person name="LaButti K."/>
            <person name="Lipzen A."/>
            <person name="Morin E."/>
            <person name="Grigoriev I.V."/>
            <person name="Henrissat B."/>
            <person name="Lindahl B."/>
            <person name="Martin F."/>
        </authorList>
    </citation>
    <scope>NUCLEOTIDE SEQUENCE</scope>
    <source>
        <strain evidence="3">JB14</strain>
    </source>
</reference>
<accession>A0A6A4HDL8</accession>